<dbReference type="AlphaFoldDB" id="A0A8C6GNK7"/>
<reference evidence="1" key="1">
    <citation type="submission" date="2025-08" db="UniProtKB">
        <authorList>
            <consortium name="Ensembl"/>
        </authorList>
    </citation>
    <scope>IDENTIFICATION</scope>
</reference>
<keyword evidence="2" id="KW-1185">Reference proteome</keyword>
<name>A0A8C6GNK7_MUSSI</name>
<dbReference type="Ensembl" id="ENSMSIT00000010992.1">
    <property type="protein sequence ID" value="ENSMSIP00000008619.1"/>
    <property type="gene ID" value="ENSMSIG00000007681.1"/>
</dbReference>
<sequence>MNWHDARRSSNMRRIVRVRQGDRAPSNTLGFCSLVSMGGPITSWALYHPKCSIKAVGESATGRGGRLQQQWQQMKKRVRTTTRGNPRSTARQTVLKTPLSCLIRMVSQTELKKELFLSMVLA</sequence>
<evidence type="ECO:0000313" key="2">
    <source>
        <dbReference type="Proteomes" id="UP000694415"/>
    </source>
</evidence>
<dbReference type="GeneTree" id="ENSGT01030000235811"/>
<proteinExistence type="predicted"/>
<reference evidence="1" key="2">
    <citation type="submission" date="2025-09" db="UniProtKB">
        <authorList>
            <consortium name="Ensembl"/>
        </authorList>
    </citation>
    <scope>IDENTIFICATION</scope>
</reference>
<evidence type="ECO:0000313" key="1">
    <source>
        <dbReference type="Ensembl" id="ENSMSIP00000008619.1"/>
    </source>
</evidence>
<accession>A0A8C6GNK7</accession>
<protein>
    <submittedName>
        <fullName evidence="1">Uncharacterized protein</fullName>
    </submittedName>
</protein>
<dbReference type="Proteomes" id="UP000694415">
    <property type="component" value="Unplaced"/>
</dbReference>
<organism evidence="1 2">
    <name type="scientific">Mus spicilegus</name>
    <name type="common">Mound-building mouse</name>
    <dbReference type="NCBI Taxonomy" id="10103"/>
    <lineage>
        <taxon>Eukaryota</taxon>
        <taxon>Metazoa</taxon>
        <taxon>Chordata</taxon>
        <taxon>Craniata</taxon>
        <taxon>Vertebrata</taxon>
        <taxon>Euteleostomi</taxon>
        <taxon>Mammalia</taxon>
        <taxon>Eutheria</taxon>
        <taxon>Euarchontoglires</taxon>
        <taxon>Glires</taxon>
        <taxon>Rodentia</taxon>
        <taxon>Myomorpha</taxon>
        <taxon>Muroidea</taxon>
        <taxon>Muridae</taxon>
        <taxon>Murinae</taxon>
        <taxon>Mus</taxon>
        <taxon>Mus</taxon>
    </lineage>
</organism>